<sequence>MTLVFTVTSSEGEDFTVEKDVAFCSLLLRNILEDIGPSSDPIPLPNVSTAALKKVLEYCTIHCGEEPPDPDEDDTRKREITFNDWECQFIAVDQEFLFEIILAANYLDIKGLIDLGCKQLALMIQGKSTEEI</sequence>
<reference evidence="6 7" key="1">
    <citation type="submission" date="2014-04" db="EMBL/GenBank/DDBJ databases">
        <title>Evolutionary Origins and Diversification of the Mycorrhizal Mutualists.</title>
        <authorList>
            <consortium name="DOE Joint Genome Institute"/>
            <consortium name="Mycorrhizal Genomics Consortium"/>
            <person name="Kohler A."/>
            <person name="Kuo A."/>
            <person name="Nagy L.G."/>
            <person name="Floudas D."/>
            <person name="Copeland A."/>
            <person name="Barry K.W."/>
            <person name="Cichocki N."/>
            <person name="Veneault-Fourrey C."/>
            <person name="LaButti K."/>
            <person name="Lindquist E.A."/>
            <person name="Lipzen A."/>
            <person name="Lundell T."/>
            <person name="Morin E."/>
            <person name="Murat C."/>
            <person name="Riley R."/>
            <person name="Ohm R."/>
            <person name="Sun H."/>
            <person name="Tunlid A."/>
            <person name="Henrissat B."/>
            <person name="Grigoriev I.V."/>
            <person name="Hibbett D.S."/>
            <person name="Martin F."/>
        </authorList>
    </citation>
    <scope>NUCLEOTIDE SEQUENCE [LARGE SCALE GENOMIC DNA]</scope>
    <source>
        <strain evidence="6 7">FD-317 M1</strain>
    </source>
</reference>
<evidence type="ECO:0000256" key="3">
    <source>
        <dbReference type="PIRNR" id="PIRNR028729"/>
    </source>
</evidence>
<evidence type="ECO:0000256" key="2">
    <source>
        <dbReference type="ARBA" id="ARBA00022786"/>
    </source>
</evidence>
<dbReference type="GO" id="GO:0016567">
    <property type="term" value="P:protein ubiquitination"/>
    <property type="evidence" value="ECO:0007669"/>
    <property type="project" value="UniProtKB-UniPathway"/>
</dbReference>
<dbReference type="InterPro" id="IPR001232">
    <property type="entry name" value="SKP1-like"/>
</dbReference>
<dbReference type="Pfam" id="PF03931">
    <property type="entry name" value="Skp1_POZ"/>
    <property type="match status" value="1"/>
</dbReference>
<feature type="domain" description="SKP1 component POZ" evidence="5">
    <location>
        <begin position="4"/>
        <end position="62"/>
    </location>
</feature>
<dbReference type="Pfam" id="PF01466">
    <property type="entry name" value="Skp1"/>
    <property type="match status" value="1"/>
</dbReference>
<dbReference type="PANTHER" id="PTHR11165">
    <property type="entry name" value="SKP1"/>
    <property type="match status" value="1"/>
</dbReference>
<dbReference type="PIRSF" id="PIRSF028729">
    <property type="entry name" value="E3_ubiquit_lig_SCF_Skp"/>
    <property type="match status" value="1"/>
</dbReference>
<dbReference type="HOGENOM" id="CLU_059252_4_0_1"/>
<evidence type="ECO:0000313" key="6">
    <source>
        <dbReference type="EMBL" id="KIK54310.1"/>
    </source>
</evidence>
<protein>
    <recommendedName>
        <fullName evidence="3">E3 ubiquitin ligase complex SCF subunit</fullName>
    </recommendedName>
</protein>
<keyword evidence="2 3" id="KW-0833">Ubl conjugation pathway</keyword>
<dbReference type="InterPro" id="IPR016072">
    <property type="entry name" value="Skp1_comp_dimer"/>
</dbReference>
<dbReference type="SMART" id="SM00512">
    <property type="entry name" value="Skp1"/>
    <property type="match status" value="1"/>
</dbReference>
<dbReference type="EMBL" id="KN834817">
    <property type="protein sequence ID" value="KIK54310.1"/>
    <property type="molecule type" value="Genomic_DNA"/>
</dbReference>
<dbReference type="Proteomes" id="UP000053593">
    <property type="component" value="Unassembled WGS sequence"/>
</dbReference>
<comment type="subunit">
    <text evidence="3">Component of the SCF (SKP1-CUL1-F-box protein) E3 ubiquitin ligase complexes.</text>
</comment>
<comment type="function">
    <text evidence="3">Essential component of the SCF (SKP1-CUL1-F-box protein) E3 ubiquitin ligase complexes, which mediate the ubiquitination and subsequent proteasomal degradation of target proteins.</text>
</comment>
<evidence type="ECO:0000256" key="1">
    <source>
        <dbReference type="ARBA" id="ARBA00009993"/>
    </source>
</evidence>
<dbReference type="InterPro" id="IPR011333">
    <property type="entry name" value="SKP1/BTB/POZ_sf"/>
</dbReference>
<comment type="pathway">
    <text evidence="3">Protein modification; protein ubiquitination.</text>
</comment>
<dbReference type="Gene3D" id="3.30.710.10">
    <property type="entry name" value="Potassium Channel Kv1.1, Chain A"/>
    <property type="match status" value="1"/>
</dbReference>
<name>A0A0D0AUT6_9AGAR</name>
<dbReference type="AlphaFoldDB" id="A0A0D0AUT6"/>
<accession>A0A0D0AUT6</accession>
<dbReference type="SUPFAM" id="SSF81382">
    <property type="entry name" value="Skp1 dimerisation domain-like"/>
    <property type="match status" value="1"/>
</dbReference>
<feature type="domain" description="SKP1 component dimerisation" evidence="4">
    <location>
        <begin position="110"/>
        <end position="132"/>
    </location>
</feature>
<comment type="similarity">
    <text evidence="1 3">Belongs to the SKP1 family.</text>
</comment>
<organism evidence="6 7">
    <name type="scientific">Collybiopsis luxurians FD-317 M1</name>
    <dbReference type="NCBI Taxonomy" id="944289"/>
    <lineage>
        <taxon>Eukaryota</taxon>
        <taxon>Fungi</taxon>
        <taxon>Dikarya</taxon>
        <taxon>Basidiomycota</taxon>
        <taxon>Agaricomycotina</taxon>
        <taxon>Agaricomycetes</taxon>
        <taxon>Agaricomycetidae</taxon>
        <taxon>Agaricales</taxon>
        <taxon>Marasmiineae</taxon>
        <taxon>Omphalotaceae</taxon>
        <taxon>Collybiopsis</taxon>
        <taxon>Collybiopsis luxurians</taxon>
    </lineage>
</organism>
<evidence type="ECO:0000313" key="7">
    <source>
        <dbReference type="Proteomes" id="UP000053593"/>
    </source>
</evidence>
<evidence type="ECO:0000259" key="4">
    <source>
        <dbReference type="Pfam" id="PF01466"/>
    </source>
</evidence>
<dbReference type="OrthoDB" id="2342932at2759"/>
<dbReference type="InterPro" id="IPR016073">
    <property type="entry name" value="Skp1_comp_POZ"/>
</dbReference>
<proteinExistence type="inferred from homology"/>
<dbReference type="InterPro" id="IPR036296">
    <property type="entry name" value="SKP1-like_dim_sf"/>
</dbReference>
<evidence type="ECO:0000259" key="5">
    <source>
        <dbReference type="Pfam" id="PF03931"/>
    </source>
</evidence>
<dbReference type="CDD" id="cd18322">
    <property type="entry name" value="BTB_POZ_SKP1"/>
    <property type="match status" value="1"/>
</dbReference>
<keyword evidence="7" id="KW-1185">Reference proteome</keyword>
<gene>
    <name evidence="6" type="ORF">GYMLUDRAFT_77159</name>
</gene>
<dbReference type="SUPFAM" id="SSF54695">
    <property type="entry name" value="POZ domain"/>
    <property type="match status" value="1"/>
</dbReference>
<dbReference type="UniPathway" id="UPA00143"/>
<dbReference type="InterPro" id="IPR016897">
    <property type="entry name" value="SKP1"/>
</dbReference>
<dbReference type="GO" id="GO:0006511">
    <property type="term" value="P:ubiquitin-dependent protein catabolic process"/>
    <property type="evidence" value="ECO:0007669"/>
    <property type="project" value="InterPro"/>
</dbReference>